<dbReference type="PROSITE" id="PS50949">
    <property type="entry name" value="HTH_GNTR"/>
    <property type="match status" value="1"/>
</dbReference>
<dbReference type="SUPFAM" id="SSF46785">
    <property type="entry name" value="Winged helix' DNA-binding domain"/>
    <property type="match status" value="1"/>
</dbReference>
<comment type="caution">
    <text evidence="5">The sequence shown here is derived from an EMBL/GenBank/DDBJ whole genome shotgun (WGS) entry which is preliminary data.</text>
</comment>
<evidence type="ECO:0000259" key="4">
    <source>
        <dbReference type="PROSITE" id="PS50949"/>
    </source>
</evidence>
<evidence type="ECO:0000313" key="5">
    <source>
        <dbReference type="EMBL" id="MBB6560776.1"/>
    </source>
</evidence>
<dbReference type="AlphaFoldDB" id="A0A7X0UA17"/>
<organism evidence="5 6">
    <name type="scientific">Acidovorax soli</name>
    <dbReference type="NCBI Taxonomy" id="592050"/>
    <lineage>
        <taxon>Bacteria</taxon>
        <taxon>Pseudomonadati</taxon>
        <taxon>Pseudomonadota</taxon>
        <taxon>Betaproteobacteria</taxon>
        <taxon>Burkholderiales</taxon>
        <taxon>Comamonadaceae</taxon>
        <taxon>Acidovorax</taxon>
    </lineage>
</organism>
<dbReference type="InterPro" id="IPR011663">
    <property type="entry name" value="UTRA"/>
</dbReference>
<dbReference type="InterPro" id="IPR012702">
    <property type="entry name" value="CP_lyase_PhnF"/>
</dbReference>
<dbReference type="SMART" id="SM00866">
    <property type="entry name" value="UTRA"/>
    <property type="match status" value="1"/>
</dbReference>
<reference evidence="5 6" key="1">
    <citation type="submission" date="2020-08" db="EMBL/GenBank/DDBJ databases">
        <title>Functional genomics of gut bacteria from endangered species of beetles.</title>
        <authorList>
            <person name="Carlos-Shanley C."/>
        </authorList>
    </citation>
    <scope>NUCLEOTIDE SEQUENCE [LARGE SCALE GENOMIC DNA]</scope>
    <source>
        <strain evidence="5 6">S00198</strain>
    </source>
</reference>
<dbReference type="SUPFAM" id="SSF64288">
    <property type="entry name" value="Chorismate lyase-like"/>
    <property type="match status" value="1"/>
</dbReference>
<dbReference type="InterPro" id="IPR028978">
    <property type="entry name" value="Chorismate_lyase_/UTRA_dom_sf"/>
</dbReference>
<name>A0A7X0UA17_9BURK</name>
<evidence type="ECO:0000256" key="2">
    <source>
        <dbReference type="ARBA" id="ARBA00023125"/>
    </source>
</evidence>
<evidence type="ECO:0000313" key="6">
    <source>
        <dbReference type="Proteomes" id="UP000575083"/>
    </source>
</evidence>
<dbReference type="PANTHER" id="PTHR44846">
    <property type="entry name" value="MANNOSYL-D-GLYCERATE TRANSPORT/METABOLISM SYSTEM REPRESSOR MNGR-RELATED"/>
    <property type="match status" value="1"/>
</dbReference>
<dbReference type="NCBIfam" id="TIGR02325">
    <property type="entry name" value="C_P_lyase_phnF"/>
    <property type="match status" value="1"/>
</dbReference>
<dbReference type="EMBL" id="JACHLK010000006">
    <property type="protein sequence ID" value="MBB6560776.1"/>
    <property type="molecule type" value="Genomic_DNA"/>
</dbReference>
<sequence length="253" mass="27277">MTATTSTSFLAEPPTRPARDSFWTRIAAELAEAIGSGVYPPGQRLPSEHALAEQFGVNRHTIRRSLASLCSQGLVRITQGSGTYVEDFAVDLALGKRVRHQQGLAQAGLRGSLVVLQEQTVRATAALAKALQVPARSPLLALRVIGQAEGQPLHVSERYFPLPRFEGLAAVVRETGSITAGFSAHGVADYTRRESRITAELPDAAVAAELRQPATRPVLLVESLNVDLEGTPVEWARAWFAGDRVKLTVSHDE</sequence>
<dbReference type="InterPro" id="IPR036388">
    <property type="entry name" value="WH-like_DNA-bd_sf"/>
</dbReference>
<feature type="domain" description="HTH gntR-type" evidence="4">
    <location>
        <begin position="20"/>
        <end position="88"/>
    </location>
</feature>
<dbReference type="InterPro" id="IPR000524">
    <property type="entry name" value="Tscrpt_reg_HTH_GntR"/>
</dbReference>
<protein>
    <submittedName>
        <fullName evidence="5">GntR family phosphonate transport system transcriptional regulator</fullName>
    </submittedName>
</protein>
<dbReference type="RefSeq" id="WP_184859135.1">
    <property type="nucleotide sequence ID" value="NZ_JACHLK010000006.1"/>
</dbReference>
<accession>A0A7X0UA17</accession>
<evidence type="ECO:0000256" key="1">
    <source>
        <dbReference type="ARBA" id="ARBA00023015"/>
    </source>
</evidence>
<keyword evidence="6" id="KW-1185">Reference proteome</keyword>
<dbReference type="InterPro" id="IPR050679">
    <property type="entry name" value="Bact_HTH_transcr_reg"/>
</dbReference>
<keyword evidence="3" id="KW-0804">Transcription</keyword>
<dbReference type="GO" id="GO:0003700">
    <property type="term" value="F:DNA-binding transcription factor activity"/>
    <property type="evidence" value="ECO:0007669"/>
    <property type="project" value="InterPro"/>
</dbReference>
<dbReference type="SMART" id="SM00345">
    <property type="entry name" value="HTH_GNTR"/>
    <property type="match status" value="1"/>
</dbReference>
<dbReference type="CDD" id="cd07377">
    <property type="entry name" value="WHTH_GntR"/>
    <property type="match status" value="1"/>
</dbReference>
<gene>
    <name evidence="5" type="ORF">HNP48_003452</name>
</gene>
<dbReference type="GO" id="GO:0003677">
    <property type="term" value="F:DNA binding"/>
    <property type="evidence" value="ECO:0007669"/>
    <property type="project" value="UniProtKB-KW"/>
</dbReference>
<proteinExistence type="predicted"/>
<dbReference type="Pfam" id="PF00392">
    <property type="entry name" value="GntR"/>
    <property type="match status" value="1"/>
</dbReference>
<keyword evidence="1" id="KW-0805">Transcription regulation</keyword>
<dbReference type="InterPro" id="IPR036390">
    <property type="entry name" value="WH_DNA-bd_sf"/>
</dbReference>
<keyword evidence="2" id="KW-0238">DNA-binding</keyword>
<dbReference type="Gene3D" id="1.10.10.10">
    <property type="entry name" value="Winged helix-like DNA-binding domain superfamily/Winged helix DNA-binding domain"/>
    <property type="match status" value="1"/>
</dbReference>
<dbReference type="Proteomes" id="UP000575083">
    <property type="component" value="Unassembled WGS sequence"/>
</dbReference>
<dbReference type="PANTHER" id="PTHR44846:SF1">
    <property type="entry name" value="MANNOSYL-D-GLYCERATE TRANSPORT_METABOLISM SYSTEM REPRESSOR MNGR-RELATED"/>
    <property type="match status" value="1"/>
</dbReference>
<evidence type="ECO:0000256" key="3">
    <source>
        <dbReference type="ARBA" id="ARBA00023163"/>
    </source>
</evidence>
<dbReference type="PRINTS" id="PR00035">
    <property type="entry name" value="HTHGNTR"/>
</dbReference>
<dbReference type="Gene3D" id="3.40.1410.10">
    <property type="entry name" value="Chorismate lyase-like"/>
    <property type="match status" value="1"/>
</dbReference>
<dbReference type="Pfam" id="PF07702">
    <property type="entry name" value="UTRA"/>
    <property type="match status" value="1"/>
</dbReference>
<dbReference type="GO" id="GO:0045892">
    <property type="term" value="P:negative regulation of DNA-templated transcription"/>
    <property type="evidence" value="ECO:0007669"/>
    <property type="project" value="TreeGrafter"/>
</dbReference>